<dbReference type="EMBL" id="JAAIJQ010000085">
    <property type="protein sequence ID" value="NEV64353.1"/>
    <property type="molecule type" value="Genomic_DNA"/>
</dbReference>
<evidence type="ECO:0000313" key="3">
    <source>
        <dbReference type="EMBL" id="NEV64353.1"/>
    </source>
</evidence>
<comment type="caution">
    <text evidence="3">The sequence shown here is derived from an EMBL/GenBank/DDBJ whole genome shotgun (WGS) entry which is preliminary data.</text>
</comment>
<keyword evidence="4" id="KW-1185">Reference proteome</keyword>
<keyword evidence="1" id="KW-0472">Membrane</keyword>
<dbReference type="InterPro" id="IPR013099">
    <property type="entry name" value="K_chnl_dom"/>
</dbReference>
<evidence type="ECO:0000259" key="2">
    <source>
        <dbReference type="Pfam" id="PF07885"/>
    </source>
</evidence>
<feature type="transmembrane region" description="Helical" evidence="1">
    <location>
        <begin position="27"/>
        <end position="45"/>
    </location>
</feature>
<organism evidence="3 4">
    <name type="scientific">Thiorhodococcus minor</name>
    <dbReference type="NCBI Taxonomy" id="57489"/>
    <lineage>
        <taxon>Bacteria</taxon>
        <taxon>Pseudomonadati</taxon>
        <taxon>Pseudomonadota</taxon>
        <taxon>Gammaproteobacteria</taxon>
        <taxon>Chromatiales</taxon>
        <taxon>Chromatiaceae</taxon>
        <taxon>Thiorhodococcus</taxon>
    </lineage>
</organism>
<feature type="domain" description="Potassium channel" evidence="2">
    <location>
        <begin position="1"/>
        <end position="44"/>
    </location>
</feature>
<name>A0A6M0K5Y4_9GAMM</name>
<dbReference type="Gene3D" id="1.10.287.70">
    <property type="match status" value="1"/>
</dbReference>
<keyword evidence="3" id="KW-0406">Ion transport</keyword>
<dbReference type="Pfam" id="PF07885">
    <property type="entry name" value="Ion_trans_2"/>
    <property type="match status" value="1"/>
</dbReference>
<dbReference type="AlphaFoldDB" id="A0A6M0K5Y4"/>
<dbReference type="SUPFAM" id="SSF81324">
    <property type="entry name" value="Voltage-gated potassium channels"/>
    <property type="match status" value="1"/>
</dbReference>
<reference evidence="3 4" key="1">
    <citation type="submission" date="2020-02" db="EMBL/GenBank/DDBJ databases">
        <title>Genome sequences of Thiorhodococcus mannitoliphagus and Thiorhodococcus minor, purple sulfur photosynthetic bacteria in the gammaproteobacterial family, Chromatiaceae.</title>
        <authorList>
            <person name="Aviles F.A."/>
            <person name="Meyer T.E."/>
            <person name="Kyndt J.A."/>
        </authorList>
    </citation>
    <scope>NUCLEOTIDE SEQUENCE [LARGE SCALE GENOMIC DNA]</scope>
    <source>
        <strain evidence="3 4">DSM 11518</strain>
    </source>
</reference>
<keyword evidence="1" id="KW-1133">Transmembrane helix</keyword>
<dbReference type="RefSeq" id="WP_164455012.1">
    <property type="nucleotide sequence ID" value="NZ_JAAIJQ010000085.1"/>
</dbReference>
<dbReference type="Proteomes" id="UP000483379">
    <property type="component" value="Unassembled WGS sequence"/>
</dbReference>
<keyword evidence="3" id="KW-0407">Ion channel</keyword>
<dbReference type="GO" id="GO:0034220">
    <property type="term" value="P:monoatomic ion transmembrane transport"/>
    <property type="evidence" value="ECO:0007669"/>
    <property type="project" value="UniProtKB-KW"/>
</dbReference>
<keyword evidence="1" id="KW-0812">Transmembrane</keyword>
<accession>A0A6M0K5Y4</accession>
<keyword evidence="3" id="KW-0813">Transport</keyword>
<protein>
    <submittedName>
        <fullName evidence="3">Two pore domain potassium channel family protein</fullName>
    </submittedName>
</protein>
<proteinExistence type="predicted"/>
<sequence>MVTFTTLGYGDVTPVEHDWRLLSGIEALIGVVLIGWTTALLFLIVQRSWRGMAQGD</sequence>
<evidence type="ECO:0000313" key="4">
    <source>
        <dbReference type="Proteomes" id="UP000483379"/>
    </source>
</evidence>
<gene>
    <name evidence="3" type="ORF">G3446_21125</name>
</gene>
<evidence type="ECO:0000256" key="1">
    <source>
        <dbReference type="SAM" id="Phobius"/>
    </source>
</evidence>